<protein>
    <submittedName>
        <fullName evidence="3">Uncharacterized protein</fullName>
    </submittedName>
</protein>
<dbReference type="RefSeq" id="WP_104055738.1">
    <property type="nucleotide sequence ID" value="NZ_PREZ01000001.1"/>
</dbReference>
<dbReference type="Proteomes" id="UP000239047">
    <property type="component" value="Unassembled WGS sequence"/>
</dbReference>
<dbReference type="InterPro" id="IPR006684">
    <property type="entry name" value="YbgC/YbaW"/>
</dbReference>
<dbReference type="Pfam" id="PF13279">
    <property type="entry name" value="4HBT_2"/>
    <property type="match status" value="1"/>
</dbReference>
<gene>
    <name evidence="3" type="ORF">C4B60_00780</name>
</gene>
<organism evidence="3 4">
    <name type="scientific">Jeotgalibacillus proteolyticus</name>
    <dbReference type="NCBI Taxonomy" id="2082395"/>
    <lineage>
        <taxon>Bacteria</taxon>
        <taxon>Bacillati</taxon>
        <taxon>Bacillota</taxon>
        <taxon>Bacilli</taxon>
        <taxon>Bacillales</taxon>
        <taxon>Caryophanaceae</taxon>
        <taxon>Jeotgalibacillus</taxon>
    </lineage>
</organism>
<dbReference type="GO" id="GO:0047617">
    <property type="term" value="F:fatty acyl-CoA hydrolase activity"/>
    <property type="evidence" value="ECO:0007669"/>
    <property type="project" value="TreeGrafter"/>
</dbReference>
<dbReference type="EMBL" id="PREZ01000001">
    <property type="protein sequence ID" value="PPA71945.1"/>
    <property type="molecule type" value="Genomic_DNA"/>
</dbReference>
<proteinExistence type="inferred from homology"/>
<dbReference type="OrthoDB" id="9800856at2"/>
<dbReference type="InterPro" id="IPR050563">
    <property type="entry name" value="4-hydroxybenzoyl-CoA_TE"/>
</dbReference>
<name>A0A2S5GGA0_9BACL</name>
<dbReference type="AlphaFoldDB" id="A0A2S5GGA0"/>
<evidence type="ECO:0000256" key="2">
    <source>
        <dbReference type="ARBA" id="ARBA00022801"/>
    </source>
</evidence>
<dbReference type="NCBIfam" id="TIGR00051">
    <property type="entry name" value="YbgC/FadM family acyl-CoA thioesterase"/>
    <property type="match status" value="1"/>
</dbReference>
<comment type="similarity">
    <text evidence="1">Belongs to the 4-hydroxybenzoyl-CoA thioesterase family.</text>
</comment>
<comment type="caution">
    <text evidence="3">The sequence shown here is derived from an EMBL/GenBank/DDBJ whole genome shotgun (WGS) entry which is preliminary data.</text>
</comment>
<dbReference type="PANTHER" id="PTHR31793:SF27">
    <property type="entry name" value="NOVEL THIOESTERASE SUPERFAMILY DOMAIN AND SAPOSIN A-TYPE DOMAIN CONTAINING PROTEIN (0610012H03RIK)"/>
    <property type="match status" value="1"/>
</dbReference>
<keyword evidence="2" id="KW-0378">Hydrolase</keyword>
<dbReference type="FunFam" id="3.10.129.10:FF:000026">
    <property type="entry name" value="Possible 4-hydroxybenzoyl-CoA thioesterase"/>
    <property type="match status" value="1"/>
</dbReference>
<dbReference type="CDD" id="cd00586">
    <property type="entry name" value="4HBT"/>
    <property type="match status" value="1"/>
</dbReference>
<sequence length="150" mass="17437">MKVAEKTIEVRYAETDQMGVVYHANYLVWMEIGRTSLIDLLGFRYAEMEEAGILAPVMDIQISYKTPVKYGEKALVRTWIDHYDGLRTHYGYEIYNESGNLAAAGISKHVCVKKDSFRPISVRKYFPEWHEACEKHKKPEVETPANELRY</sequence>
<evidence type="ECO:0000256" key="1">
    <source>
        <dbReference type="ARBA" id="ARBA00005953"/>
    </source>
</evidence>
<dbReference type="InterPro" id="IPR029069">
    <property type="entry name" value="HotDog_dom_sf"/>
</dbReference>
<dbReference type="Gene3D" id="3.10.129.10">
    <property type="entry name" value="Hotdog Thioesterase"/>
    <property type="match status" value="1"/>
</dbReference>
<accession>A0A2S5GGA0</accession>
<keyword evidence="4" id="KW-1185">Reference proteome</keyword>
<dbReference type="PANTHER" id="PTHR31793">
    <property type="entry name" value="4-HYDROXYBENZOYL-COA THIOESTERASE FAMILY MEMBER"/>
    <property type="match status" value="1"/>
</dbReference>
<dbReference type="SUPFAM" id="SSF54637">
    <property type="entry name" value="Thioesterase/thiol ester dehydrase-isomerase"/>
    <property type="match status" value="1"/>
</dbReference>
<reference evidence="3 4" key="1">
    <citation type="submission" date="2018-02" db="EMBL/GenBank/DDBJ databases">
        <title>Jeotgalibacillus proteolyticum sp. nov. a protease producing bacterium isolated from ocean sediments of Laizhou Bay.</title>
        <authorList>
            <person name="Li Y."/>
        </authorList>
    </citation>
    <scope>NUCLEOTIDE SEQUENCE [LARGE SCALE GENOMIC DNA]</scope>
    <source>
        <strain evidence="3 4">22-7</strain>
    </source>
</reference>
<evidence type="ECO:0000313" key="3">
    <source>
        <dbReference type="EMBL" id="PPA71945.1"/>
    </source>
</evidence>
<evidence type="ECO:0000313" key="4">
    <source>
        <dbReference type="Proteomes" id="UP000239047"/>
    </source>
</evidence>